<dbReference type="PANTHER" id="PTHR47495:SF2">
    <property type="entry name" value="ALDEHYDE DEHYDROGENASE"/>
    <property type="match status" value="1"/>
</dbReference>
<reference evidence="2" key="1">
    <citation type="submission" date="2018-05" db="EMBL/GenBank/DDBJ databases">
        <authorList>
            <person name="Lanie J.A."/>
            <person name="Ng W.-L."/>
            <person name="Kazmierczak K.M."/>
            <person name="Andrzejewski T.M."/>
            <person name="Davidsen T.M."/>
            <person name="Wayne K.J."/>
            <person name="Tettelin H."/>
            <person name="Glass J.I."/>
            <person name="Rusch D."/>
            <person name="Podicherti R."/>
            <person name="Tsui H.-C.T."/>
            <person name="Winkler M.E."/>
        </authorList>
    </citation>
    <scope>NUCLEOTIDE SEQUENCE</scope>
</reference>
<dbReference type="PANTHER" id="PTHR47495">
    <property type="entry name" value="ALDEHYDE DEHYDROGENASE"/>
    <property type="match status" value="1"/>
</dbReference>
<dbReference type="InterPro" id="IPR046867">
    <property type="entry name" value="AldOxase/xan_DH_MoCoBD2"/>
</dbReference>
<dbReference type="Pfam" id="PF20256">
    <property type="entry name" value="MoCoBD_2"/>
    <property type="match status" value="1"/>
</dbReference>
<name>A0A382YPR4_9ZZZZ</name>
<accession>A0A382YPR4</accession>
<dbReference type="Gene3D" id="3.30.365.10">
    <property type="entry name" value="Aldehyde oxidase/xanthine dehydrogenase, molybdopterin binding domain"/>
    <property type="match status" value="1"/>
</dbReference>
<feature type="non-terminal residue" evidence="2">
    <location>
        <position position="1"/>
    </location>
</feature>
<dbReference type="EMBL" id="UINC01177406">
    <property type="protein sequence ID" value="SVD85031.1"/>
    <property type="molecule type" value="Genomic_DNA"/>
</dbReference>
<dbReference type="InterPro" id="IPR052516">
    <property type="entry name" value="N-heterocyclic_Hydroxylase"/>
</dbReference>
<evidence type="ECO:0000259" key="1">
    <source>
        <dbReference type="Pfam" id="PF20256"/>
    </source>
</evidence>
<gene>
    <name evidence="2" type="ORF">METZ01_LOCUS437885</name>
</gene>
<dbReference type="InterPro" id="IPR037165">
    <property type="entry name" value="AldOxase/xan_DH_Mopterin-bd_sf"/>
</dbReference>
<proteinExistence type="predicted"/>
<sequence length="143" mass="15427">RESPTWVAGVAEVSVEPTSGEISIQKLTIAMDMGLAINPDNVAAQIRGSALWGASQVLSEQMTMKDGSYEQLNFDTYKTIRLRQVPEIDVELIESGHHPTGVGEPASSVIAPAVANAVFNAVGHRALNMPIDKEALLRDMRKT</sequence>
<dbReference type="SUPFAM" id="SSF56003">
    <property type="entry name" value="Molybdenum cofactor-binding domain"/>
    <property type="match status" value="1"/>
</dbReference>
<dbReference type="AlphaFoldDB" id="A0A382YPR4"/>
<protein>
    <recommendedName>
        <fullName evidence="1">Aldehyde oxidase/xanthine dehydrogenase second molybdopterin binding domain-containing protein</fullName>
    </recommendedName>
</protein>
<dbReference type="GO" id="GO:0016491">
    <property type="term" value="F:oxidoreductase activity"/>
    <property type="evidence" value="ECO:0007669"/>
    <property type="project" value="InterPro"/>
</dbReference>
<feature type="domain" description="Aldehyde oxidase/xanthine dehydrogenase second molybdopterin binding" evidence="1">
    <location>
        <begin position="6"/>
        <end position="86"/>
    </location>
</feature>
<evidence type="ECO:0000313" key="2">
    <source>
        <dbReference type="EMBL" id="SVD85031.1"/>
    </source>
</evidence>
<organism evidence="2">
    <name type="scientific">marine metagenome</name>
    <dbReference type="NCBI Taxonomy" id="408172"/>
    <lineage>
        <taxon>unclassified sequences</taxon>
        <taxon>metagenomes</taxon>
        <taxon>ecological metagenomes</taxon>
    </lineage>
</organism>